<sequence length="106" mass="12353">MKLNAIFLFVLIAFIEFTWCRPRYIAIPIEDVEFLEMSTVSKPQFRIPREGQLHAVQDFPQEQTPRDNRYQRQASGGHHDHVDYGAHTGHHGSFGWYAEFPVHKAS</sequence>
<name>A0A8I6TIR6_CIMLE</name>
<feature type="region of interest" description="Disordered" evidence="1">
    <location>
        <begin position="56"/>
        <end position="86"/>
    </location>
</feature>
<evidence type="ECO:0000256" key="2">
    <source>
        <dbReference type="SAM" id="SignalP"/>
    </source>
</evidence>
<evidence type="ECO:0000313" key="3">
    <source>
        <dbReference type="EnsemblMetazoa" id="XP_014252747.1"/>
    </source>
</evidence>
<keyword evidence="4" id="KW-1185">Reference proteome</keyword>
<dbReference type="Proteomes" id="UP000494040">
    <property type="component" value="Unassembled WGS sequence"/>
</dbReference>
<dbReference type="AlphaFoldDB" id="A0A8I6TIR6"/>
<keyword evidence="2" id="KW-0732">Signal</keyword>
<organism evidence="3 4">
    <name type="scientific">Cimex lectularius</name>
    <name type="common">Bed bug</name>
    <name type="synonym">Acanthia lectularia</name>
    <dbReference type="NCBI Taxonomy" id="79782"/>
    <lineage>
        <taxon>Eukaryota</taxon>
        <taxon>Metazoa</taxon>
        <taxon>Ecdysozoa</taxon>
        <taxon>Arthropoda</taxon>
        <taxon>Hexapoda</taxon>
        <taxon>Insecta</taxon>
        <taxon>Pterygota</taxon>
        <taxon>Neoptera</taxon>
        <taxon>Paraneoptera</taxon>
        <taxon>Hemiptera</taxon>
        <taxon>Heteroptera</taxon>
        <taxon>Panheteroptera</taxon>
        <taxon>Cimicomorpha</taxon>
        <taxon>Cimicidae</taxon>
        <taxon>Cimex</taxon>
    </lineage>
</organism>
<feature type="chain" id="PRO_5035260326" description="CPR type cuticle protein" evidence="2">
    <location>
        <begin position="21"/>
        <end position="106"/>
    </location>
</feature>
<feature type="signal peptide" evidence="2">
    <location>
        <begin position="1"/>
        <end position="20"/>
    </location>
</feature>
<protein>
    <recommendedName>
        <fullName evidence="5">CPR type cuticle protein</fullName>
    </recommendedName>
</protein>
<gene>
    <name evidence="3" type="primary">106668464</name>
</gene>
<evidence type="ECO:0000313" key="4">
    <source>
        <dbReference type="Proteomes" id="UP000494040"/>
    </source>
</evidence>
<accession>A0A8I6TIR6</accession>
<proteinExistence type="predicted"/>
<evidence type="ECO:0000256" key="1">
    <source>
        <dbReference type="SAM" id="MobiDB-lite"/>
    </source>
</evidence>
<dbReference type="OrthoDB" id="8191503at2759"/>
<evidence type="ECO:0008006" key="5">
    <source>
        <dbReference type="Google" id="ProtNLM"/>
    </source>
</evidence>
<dbReference type="KEGG" id="clec:106668464"/>
<reference evidence="3" key="1">
    <citation type="submission" date="2022-01" db="UniProtKB">
        <authorList>
            <consortium name="EnsemblMetazoa"/>
        </authorList>
    </citation>
    <scope>IDENTIFICATION</scope>
</reference>
<dbReference type="EnsemblMetazoa" id="XM_014397261.2">
    <property type="protein sequence ID" value="XP_014252747.1"/>
    <property type="gene ID" value="LOC106668464"/>
</dbReference>
<dbReference type="OMA" id="AFIEFTW"/>